<dbReference type="PANTHER" id="PTHR31300:SF30">
    <property type="entry name" value="EMB|CAB81597.1"/>
    <property type="match status" value="1"/>
</dbReference>
<dbReference type="InterPro" id="IPR006873">
    <property type="entry name" value="DUF620"/>
</dbReference>
<name>A0A8X8YQ35_SALSN</name>
<comment type="caution">
    <text evidence="1">The sequence shown here is derived from an EMBL/GenBank/DDBJ whole genome shotgun (WGS) entry which is preliminary data.</text>
</comment>
<dbReference type="EMBL" id="PNBA02000001">
    <property type="protein sequence ID" value="KAG6436566.1"/>
    <property type="molecule type" value="Genomic_DNA"/>
</dbReference>
<protein>
    <submittedName>
        <fullName evidence="1">Uncharacterized protein</fullName>
    </submittedName>
</protein>
<reference evidence="1" key="2">
    <citation type="submission" date="2020-08" db="EMBL/GenBank/DDBJ databases">
        <title>Plant Genome Project.</title>
        <authorList>
            <person name="Zhang R.-G."/>
        </authorList>
    </citation>
    <scope>NUCLEOTIDE SEQUENCE</scope>
    <source>
        <strain evidence="1">Huo1</strain>
        <tissue evidence="1">Leaf</tissue>
    </source>
</reference>
<dbReference type="AlphaFoldDB" id="A0A8X8YQ35"/>
<dbReference type="PANTHER" id="PTHR31300">
    <property type="entry name" value="LIPASE"/>
    <property type="match status" value="1"/>
</dbReference>
<evidence type="ECO:0000313" key="2">
    <source>
        <dbReference type="Proteomes" id="UP000298416"/>
    </source>
</evidence>
<dbReference type="OrthoDB" id="1065010at2759"/>
<sequence length="393" mass="43720">MRTLWPNLEGDDGLETVLEVPIPDEMFPAASNSSKPWRAVKSWLMSGRASRPSPDYEGRALEIQSLLGVVGAPLLPLPISSDHDIKPHPIEKSMASYIVQQYVASCGGAHALDSIENMCAVGKVKMAADARKMNKGAGEFGGFVLWHQSPALWSLELMLSAFKLSAGCDGKVAWGQTPWRTSRAPPRPLRRSLQGLDPKGTADLFSNSICIGEKKINGEDCFVLKLETEAARCSNNAEIIKHTIWGYFSQKSGLLIQLQDSHSLRVKEIHWETKTESLIQDYRAINGVNIAHGGRTMVWLSSFDDNNPESHSRSRMEEIWSIEEIDFNVKGLSTDCFLPPAELGDCDDEDRLRCKGLDKYSRNCASRSGRKKKKKVVAIDEHYDLDDDNSCIR</sequence>
<organism evidence="1">
    <name type="scientific">Salvia splendens</name>
    <name type="common">Scarlet sage</name>
    <dbReference type="NCBI Taxonomy" id="180675"/>
    <lineage>
        <taxon>Eukaryota</taxon>
        <taxon>Viridiplantae</taxon>
        <taxon>Streptophyta</taxon>
        <taxon>Embryophyta</taxon>
        <taxon>Tracheophyta</taxon>
        <taxon>Spermatophyta</taxon>
        <taxon>Magnoliopsida</taxon>
        <taxon>eudicotyledons</taxon>
        <taxon>Gunneridae</taxon>
        <taxon>Pentapetalae</taxon>
        <taxon>asterids</taxon>
        <taxon>lamiids</taxon>
        <taxon>Lamiales</taxon>
        <taxon>Lamiaceae</taxon>
        <taxon>Nepetoideae</taxon>
        <taxon>Mentheae</taxon>
        <taxon>Salviinae</taxon>
        <taxon>Salvia</taxon>
        <taxon>Salvia subgen. Calosphace</taxon>
        <taxon>core Calosphace</taxon>
    </lineage>
</organism>
<reference evidence="1" key="1">
    <citation type="submission" date="2018-01" db="EMBL/GenBank/DDBJ databases">
        <authorList>
            <person name="Mao J.F."/>
        </authorList>
    </citation>
    <scope>NUCLEOTIDE SEQUENCE</scope>
    <source>
        <strain evidence="1">Huo1</strain>
        <tissue evidence="1">Leaf</tissue>
    </source>
</reference>
<gene>
    <name evidence="1" type="ORF">SASPL_101467</name>
</gene>
<dbReference type="Proteomes" id="UP000298416">
    <property type="component" value="Unassembled WGS sequence"/>
</dbReference>
<accession>A0A8X8YQ35</accession>
<evidence type="ECO:0000313" key="1">
    <source>
        <dbReference type="EMBL" id="KAG6436566.1"/>
    </source>
</evidence>
<dbReference type="Pfam" id="PF04788">
    <property type="entry name" value="DUF620"/>
    <property type="match status" value="1"/>
</dbReference>
<proteinExistence type="predicted"/>
<keyword evidence="2" id="KW-1185">Reference proteome</keyword>